<feature type="domain" description="C2H2-type" evidence="9">
    <location>
        <begin position="35"/>
        <end position="63"/>
    </location>
</feature>
<dbReference type="GO" id="GO:0000981">
    <property type="term" value="F:DNA-binding transcription factor activity, RNA polymerase II-specific"/>
    <property type="evidence" value="ECO:0007669"/>
    <property type="project" value="InterPro"/>
</dbReference>
<evidence type="ECO:0000256" key="7">
    <source>
        <dbReference type="PROSITE-ProRule" id="PRU00042"/>
    </source>
</evidence>
<feature type="domain" description="C2H2-type" evidence="9">
    <location>
        <begin position="5"/>
        <end position="34"/>
    </location>
</feature>
<gene>
    <name evidence="10" type="ORF">UTRI_10367_B</name>
</gene>
<feature type="region of interest" description="Disordered" evidence="8">
    <location>
        <begin position="354"/>
        <end position="453"/>
    </location>
</feature>
<dbReference type="PANTHER" id="PTHR40626">
    <property type="entry name" value="MIP31509P"/>
    <property type="match status" value="1"/>
</dbReference>
<name>A0A5C3E890_9BASI</name>
<feature type="region of interest" description="Disordered" evidence="8">
    <location>
        <begin position="970"/>
        <end position="989"/>
    </location>
</feature>
<dbReference type="GO" id="GO:0000785">
    <property type="term" value="C:chromatin"/>
    <property type="evidence" value="ECO:0007669"/>
    <property type="project" value="TreeGrafter"/>
</dbReference>
<evidence type="ECO:0000256" key="2">
    <source>
        <dbReference type="ARBA" id="ARBA00022723"/>
    </source>
</evidence>
<dbReference type="Gene3D" id="3.30.160.60">
    <property type="entry name" value="Classic Zinc Finger"/>
    <property type="match status" value="1"/>
</dbReference>
<feature type="compositionally biased region" description="Low complexity" evidence="8">
    <location>
        <begin position="105"/>
        <end position="120"/>
    </location>
</feature>
<feature type="region of interest" description="Disordered" evidence="8">
    <location>
        <begin position="773"/>
        <end position="793"/>
    </location>
</feature>
<keyword evidence="11" id="KW-1185">Reference proteome</keyword>
<dbReference type="OrthoDB" id="1405595at2759"/>
<feature type="compositionally biased region" description="Acidic residues" evidence="8">
    <location>
        <begin position="83"/>
        <end position="93"/>
    </location>
</feature>
<keyword evidence="2" id="KW-0479">Metal-binding</keyword>
<dbReference type="InterPro" id="IPR013087">
    <property type="entry name" value="Znf_C2H2_type"/>
</dbReference>
<evidence type="ECO:0000313" key="10">
    <source>
        <dbReference type="EMBL" id="SPO26904.1"/>
    </source>
</evidence>
<feature type="compositionally biased region" description="Low complexity" evidence="8">
    <location>
        <begin position="147"/>
        <end position="167"/>
    </location>
</feature>
<keyword evidence="3" id="KW-0677">Repeat</keyword>
<proteinExistence type="predicted"/>
<organism evidence="10 11">
    <name type="scientific">Ustilago trichophora</name>
    <dbReference type="NCBI Taxonomy" id="86804"/>
    <lineage>
        <taxon>Eukaryota</taxon>
        <taxon>Fungi</taxon>
        <taxon>Dikarya</taxon>
        <taxon>Basidiomycota</taxon>
        <taxon>Ustilaginomycotina</taxon>
        <taxon>Ustilaginomycetes</taxon>
        <taxon>Ustilaginales</taxon>
        <taxon>Ustilaginaceae</taxon>
        <taxon>Ustilago</taxon>
    </lineage>
</organism>
<sequence length="1181" mass="128860">MPKTISCPHAGCDYLFSKPVHLRRHLLSHSDEAVWRCPDCDQEFKRIDSFQRHKKRIHPDQPNLSAVKIGGGSGGDSGIKSDEDAEDHIDDLDVSLPDVNSNSALPQQRSSLSRTSTSAAGAHPLSTYDATSNRSPSANANHSSAFSPDGASRPAASSSSSSGYYRSQHYHPYPRNESASHSASSAHPQTSASESSSLGQSPWQSQSNQSQLYDSGSSSASAAAATATPSSSLPFYPNLYGAPISYNDYGSTSSSALHPTAGYGQAAASADQAAPLSIASLTAPSPSWGSSSNSDTEGQNFFDDILQSILMDSISSFIPHEPMAPVDYHGMTGAAMSNDAFAYADQSGQSISAAQPIQAQMQQPGPSQQQQQQTQSHQSSALPLQQQQQQQQQQQTPHLQEPQSVAAPSSHPVPQPLANLVPFATFTDSAHNSGRSTPGTPRHPPTNGNIDDADEMTRSVEKVGDQAATNIGASTRDLVLHGVNIPKKPPRLTAASLFSAATRHTRSMLPLLPSYWLLDHRRLAAERPYVFISLLAIGTLWQPRADVKAYGAELWQLVFRSIWAGAVFYLDQPQLMREATAVMAFTHLYAFLCRDESIRRKSIHSTYTGSSLGREYAWRQGIWFLIGPWEESLQRLLGPNIQMALVELEVLARDQTTHKLSAEQKTLLERLHGVWKQWSDAEEVNRNMICHSITESHHSEFLSSYSQMRSMGRIACQALVPCADDVWDAKTAIEWAKLVLEHKTTRESNERPLCSGKRQLGPILDALFGIDAPSPATAKNDERHDGGEKESEKAKRDLERMLCFTVKEHFALLSLLEGLHLLWIARYTPPFRTGTSYAADFSPAQPSFAAGLESAFCIKGGVAYHHLNVMTPEMMMAALSRWMRLYHQSYMPNPVANSTGFSRPHSSTAHAGENGNLGAAKARVTTLGPNNDRFQLHFRFHVIQLSALFNAHHVVHALVATCGEYSEASGANSSTNGASSSSSSKGTAARPGIQTAIPLRCESCVDPDSCPYRNTRLQRWAAVHAGAVIGNFMSMPRLSTLTPTILEGLGQAFGILVILCRLQRSAAQRRRQLCKCSAEVREAPVELVSDQCLQLDAERPSPGDRETEMAGIQFDSSNDCWLQHGTLEEGATLLGQPIQDWPFVLQDMGNELKGVAGTWQVAEEFLSTAQKMLNVFTFYVD</sequence>
<feature type="compositionally biased region" description="Polar residues" evidence="8">
    <location>
        <begin position="128"/>
        <end position="146"/>
    </location>
</feature>
<evidence type="ECO:0000256" key="5">
    <source>
        <dbReference type="ARBA" id="ARBA00022833"/>
    </source>
</evidence>
<keyword evidence="6" id="KW-0539">Nucleus</keyword>
<dbReference type="SUPFAM" id="SSF57667">
    <property type="entry name" value="beta-beta-alpha zinc fingers"/>
    <property type="match status" value="1"/>
</dbReference>
<protein>
    <submittedName>
        <fullName evidence="10">Probable Putative Cys(2)His(2) zinc finger protein</fullName>
    </submittedName>
</protein>
<evidence type="ECO:0000256" key="8">
    <source>
        <dbReference type="SAM" id="MobiDB-lite"/>
    </source>
</evidence>
<dbReference type="InterPro" id="IPR051059">
    <property type="entry name" value="VerF-like"/>
</dbReference>
<dbReference type="PANTHER" id="PTHR40626:SF32">
    <property type="entry name" value="ZINC FINGER PROTEIN RST2"/>
    <property type="match status" value="1"/>
</dbReference>
<keyword evidence="4 7" id="KW-0863">Zinc-finger</keyword>
<dbReference type="GO" id="GO:0008270">
    <property type="term" value="F:zinc ion binding"/>
    <property type="evidence" value="ECO:0007669"/>
    <property type="project" value="UniProtKB-KW"/>
</dbReference>
<dbReference type="PROSITE" id="PS00028">
    <property type="entry name" value="ZINC_FINGER_C2H2_1"/>
    <property type="match status" value="2"/>
</dbReference>
<dbReference type="Pfam" id="PF00096">
    <property type="entry name" value="zf-C2H2"/>
    <property type="match status" value="1"/>
</dbReference>
<reference evidence="10 11" key="1">
    <citation type="submission" date="2018-03" db="EMBL/GenBank/DDBJ databases">
        <authorList>
            <person name="Guldener U."/>
        </authorList>
    </citation>
    <scope>NUCLEOTIDE SEQUENCE [LARGE SCALE GENOMIC DNA]</scope>
    <source>
        <strain evidence="10 11">NBRC100155</strain>
    </source>
</reference>
<evidence type="ECO:0000259" key="9">
    <source>
        <dbReference type="PROSITE" id="PS50157"/>
    </source>
</evidence>
<feature type="compositionally biased region" description="Low complexity" evidence="8">
    <location>
        <begin position="179"/>
        <end position="193"/>
    </location>
</feature>
<feature type="compositionally biased region" description="Polar residues" evidence="8">
    <location>
        <begin position="426"/>
        <end position="439"/>
    </location>
</feature>
<accession>A0A5C3E890</accession>
<evidence type="ECO:0000256" key="1">
    <source>
        <dbReference type="ARBA" id="ARBA00004123"/>
    </source>
</evidence>
<comment type="subcellular location">
    <subcellularLocation>
        <location evidence="1">Nucleus</location>
    </subcellularLocation>
</comment>
<dbReference type="GO" id="GO:0000978">
    <property type="term" value="F:RNA polymerase II cis-regulatory region sequence-specific DNA binding"/>
    <property type="evidence" value="ECO:0007669"/>
    <property type="project" value="InterPro"/>
</dbReference>
<dbReference type="PROSITE" id="PS50157">
    <property type="entry name" value="ZINC_FINGER_C2H2_2"/>
    <property type="match status" value="2"/>
</dbReference>
<keyword evidence="5" id="KW-0862">Zinc</keyword>
<evidence type="ECO:0000256" key="3">
    <source>
        <dbReference type="ARBA" id="ARBA00022737"/>
    </source>
</evidence>
<dbReference type="Proteomes" id="UP000324022">
    <property type="component" value="Unassembled WGS sequence"/>
</dbReference>
<evidence type="ECO:0000256" key="4">
    <source>
        <dbReference type="ARBA" id="ARBA00022771"/>
    </source>
</evidence>
<dbReference type="GO" id="GO:0005634">
    <property type="term" value="C:nucleus"/>
    <property type="evidence" value="ECO:0007669"/>
    <property type="project" value="UniProtKB-SubCell"/>
</dbReference>
<feature type="compositionally biased region" description="Low complexity" evidence="8">
    <location>
        <begin position="200"/>
        <end position="216"/>
    </location>
</feature>
<dbReference type="InterPro" id="IPR036236">
    <property type="entry name" value="Znf_C2H2_sf"/>
</dbReference>
<feature type="compositionally biased region" description="Low complexity" evidence="8">
    <location>
        <begin position="354"/>
        <end position="403"/>
    </location>
</feature>
<dbReference type="SMART" id="SM00355">
    <property type="entry name" value="ZnF_C2H2"/>
    <property type="match status" value="2"/>
</dbReference>
<dbReference type="EMBL" id="OOIN01000016">
    <property type="protein sequence ID" value="SPO26904.1"/>
    <property type="molecule type" value="Genomic_DNA"/>
</dbReference>
<evidence type="ECO:0000256" key="6">
    <source>
        <dbReference type="ARBA" id="ARBA00023242"/>
    </source>
</evidence>
<dbReference type="AlphaFoldDB" id="A0A5C3E890"/>
<feature type="region of interest" description="Disordered" evidence="8">
    <location>
        <begin position="54"/>
        <end position="216"/>
    </location>
</feature>
<evidence type="ECO:0000313" key="11">
    <source>
        <dbReference type="Proteomes" id="UP000324022"/>
    </source>
</evidence>
<feature type="compositionally biased region" description="Basic and acidic residues" evidence="8">
    <location>
        <begin position="779"/>
        <end position="793"/>
    </location>
</feature>